<sequence length="357" mass="37207">MNALFARLTVFLAIAVSTASSLFATSTTGQTSTTPGGGLSFNGPTDCEASLSCFKVNDYYSQCQQSLPESGTVAALSPAATIPAGALTKITGFGTNPTNIGMYGYRPTTVKSDLGLLVALHYCGGTAQAYYSSTQFKTLADQRGFMILYGQAVNDSNCWDITSKATKTHNGGSDSQGIASAAQYAIANWGINPNKVFVVGSSSGAMMVNVIAATYPDIFKGGAIFAGSAFGCLVSNAPRNPPDPCASGQKTQTAQAWGDLVRGAYPGYNGTYPKLQIWHGTSDPVLNYVNFGEEVKQWTNVHKVSSVATTTLTNSPKQPWTKTSYGAGEVEGYSGSGLGHGLPDSGTEANALDFFGL</sequence>
<dbReference type="GO" id="GO:0052689">
    <property type="term" value="F:carboxylic ester hydrolase activity"/>
    <property type="evidence" value="ECO:0007669"/>
    <property type="project" value="UniProtKB-KW"/>
</dbReference>
<dbReference type="Pfam" id="PF00734">
    <property type="entry name" value="CBM_1"/>
    <property type="match status" value="1"/>
</dbReference>
<dbReference type="OrthoDB" id="2425929at2759"/>
<keyword evidence="4" id="KW-0624">Polysaccharide degradation</keyword>
<dbReference type="Pfam" id="PF10503">
    <property type="entry name" value="Esterase_PHB"/>
    <property type="match status" value="1"/>
</dbReference>
<dbReference type="EMBL" id="MU157843">
    <property type="protein sequence ID" value="KAF9529930.1"/>
    <property type="molecule type" value="Genomic_DNA"/>
</dbReference>
<dbReference type="Proteomes" id="UP000807306">
    <property type="component" value="Unassembled WGS sequence"/>
</dbReference>
<keyword evidence="3 4" id="KW-0378">Hydrolase</keyword>
<comment type="caution">
    <text evidence="6">The sequence shown here is derived from an EMBL/GenBank/DDBJ whole genome shotgun (WGS) entry which is preliminary data.</text>
</comment>
<dbReference type="Gene3D" id="3.40.50.1820">
    <property type="entry name" value="alpha/beta hydrolase"/>
    <property type="match status" value="1"/>
</dbReference>
<keyword evidence="4" id="KW-0119">Carbohydrate metabolism</keyword>
<evidence type="ECO:0000256" key="2">
    <source>
        <dbReference type="ARBA" id="ARBA00022729"/>
    </source>
</evidence>
<dbReference type="SMART" id="SM00236">
    <property type="entry name" value="fCBD"/>
    <property type="match status" value="1"/>
</dbReference>
<gene>
    <name evidence="6" type="ORF">CPB83DRAFT_868881</name>
</gene>
<evidence type="ECO:0000313" key="6">
    <source>
        <dbReference type="EMBL" id="KAF9529930.1"/>
    </source>
</evidence>
<organism evidence="6 7">
    <name type="scientific">Crepidotus variabilis</name>
    <dbReference type="NCBI Taxonomy" id="179855"/>
    <lineage>
        <taxon>Eukaryota</taxon>
        <taxon>Fungi</taxon>
        <taxon>Dikarya</taxon>
        <taxon>Basidiomycota</taxon>
        <taxon>Agaricomycotina</taxon>
        <taxon>Agaricomycetes</taxon>
        <taxon>Agaricomycetidae</taxon>
        <taxon>Agaricales</taxon>
        <taxon>Agaricineae</taxon>
        <taxon>Crepidotaceae</taxon>
        <taxon>Crepidotus</taxon>
    </lineage>
</organism>
<reference evidence="6" key="1">
    <citation type="submission" date="2020-11" db="EMBL/GenBank/DDBJ databases">
        <authorList>
            <consortium name="DOE Joint Genome Institute"/>
            <person name="Ahrendt S."/>
            <person name="Riley R."/>
            <person name="Andreopoulos W."/>
            <person name="Labutti K."/>
            <person name="Pangilinan J."/>
            <person name="Ruiz-Duenas F.J."/>
            <person name="Barrasa J.M."/>
            <person name="Sanchez-Garcia M."/>
            <person name="Camarero S."/>
            <person name="Miyauchi S."/>
            <person name="Serrano A."/>
            <person name="Linde D."/>
            <person name="Babiker R."/>
            <person name="Drula E."/>
            <person name="Ayuso-Fernandez I."/>
            <person name="Pacheco R."/>
            <person name="Padilla G."/>
            <person name="Ferreira P."/>
            <person name="Barriuso J."/>
            <person name="Kellner H."/>
            <person name="Castanera R."/>
            <person name="Alfaro M."/>
            <person name="Ramirez L."/>
            <person name="Pisabarro A.G."/>
            <person name="Kuo A."/>
            <person name="Tritt A."/>
            <person name="Lipzen A."/>
            <person name="He G."/>
            <person name="Yan M."/>
            <person name="Ng V."/>
            <person name="Cullen D."/>
            <person name="Martin F."/>
            <person name="Rosso M.-N."/>
            <person name="Henrissat B."/>
            <person name="Hibbett D."/>
            <person name="Martinez A.T."/>
            <person name="Grigoriev I.V."/>
        </authorList>
    </citation>
    <scope>NUCLEOTIDE SEQUENCE</scope>
    <source>
        <strain evidence="6">CBS 506.95</strain>
    </source>
</reference>
<dbReference type="SUPFAM" id="SSF53474">
    <property type="entry name" value="alpha/beta-Hydrolases"/>
    <property type="match status" value="2"/>
</dbReference>
<feature type="signal peptide" evidence="4">
    <location>
        <begin position="1"/>
        <end position="19"/>
    </location>
</feature>
<evidence type="ECO:0000256" key="1">
    <source>
        <dbReference type="ARBA" id="ARBA00022487"/>
    </source>
</evidence>
<keyword evidence="2 4" id="KW-0732">Signal</keyword>
<dbReference type="InterPro" id="IPR010126">
    <property type="entry name" value="Esterase_phb"/>
</dbReference>
<dbReference type="GO" id="GO:0005576">
    <property type="term" value="C:extracellular region"/>
    <property type="evidence" value="ECO:0007669"/>
    <property type="project" value="UniProtKB-SubCell"/>
</dbReference>
<dbReference type="EC" id="3.1.1.-" evidence="4"/>
<evidence type="ECO:0000256" key="4">
    <source>
        <dbReference type="RuleBase" id="RU367147"/>
    </source>
</evidence>
<dbReference type="NCBIfam" id="TIGR01840">
    <property type="entry name" value="esterase_phb"/>
    <property type="match status" value="1"/>
</dbReference>
<keyword evidence="1 4" id="KW-0719">Serine esterase</keyword>
<feature type="chain" id="PRO_5040535285" description="Carboxylic ester hydrolase" evidence="4">
    <location>
        <begin position="20"/>
        <end position="357"/>
    </location>
</feature>
<dbReference type="InterPro" id="IPR050955">
    <property type="entry name" value="Plant_Biomass_Hydrol_Est"/>
</dbReference>
<name>A0A9P6EJA8_9AGAR</name>
<dbReference type="GO" id="GO:0045493">
    <property type="term" value="P:xylan catabolic process"/>
    <property type="evidence" value="ECO:0007669"/>
    <property type="project" value="UniProtKB-UniRule"/>
</dbReference>
<dbReference type="AlphaFoldDB" id="A0A9P6EJA8"/>
<comment type="subcellular location">
    <subcellularLocation>
        <location evidence="4">Secreted</location>
    </subcellularLocation>
</comment>
<accession>A0A9P6EJA8</accession>
<evidence type="ECO:0000313" key="7">
    <source>
        <dbReference type="Proteomes" id="UP000807306"/>
    </source>
</evidence>
<comment type="similarity">
    <text evidence="4">Belongs to the carbohydrate esterase 1 (CE1) family.</text>
</comment>
<dbReference type="PANTHER" id="PTHR43037">
    <property type="entry name" value="UNNAMED PRODUCT-RELATED"/>
    <property type="match status" value="1"/>
</dbReference>
<keyword evidence="4" id="KW-0964">Secreted</keyword>
<protein>
    <recommendedName>
        <fullName evidence="4">Carboxylic ester hydrolase</fullName>
        <ecNumber evidence="4">3.1.1.-</ecNumber>
    </recommendedName>
</protein>
<feature type="domain" description="CBM1" evidence="5">
    <location>
        <begin position="37"/>
        <end position="64"/>
    </location>
</feature>
<evidence type="ECO:0000259" key="5">
    <source>
        <dbReference type="SMART" id="SM00236"/>
    </source>
</evidence>
<proteinExistence type="inferred from homology"/>
<keyword evidence="7" id="KW-1185">Reference proteome</keyword>
<comment type="function">
    <text evidence="4">Esterase involved in the hydrolysis of xylan, a major structural heterogeneous polysaccharide found in plant biomass representing the second most abundant polysaccharide in the biosphere, after cellulose.</text>
</comment>
<dbReference type="InterPro" id="IPR000254">
    <property type="entry name" value="CBD"/>
</dbReference>
<dbReference type="InterPro" id="IPR029058">
    <property type="entry name" value="AB_hydrolase_fold"/>
</dbReference>
<evidence type="ECO:0000256" key="3">
    <source>
        <dbReference type="ARBA" id="ARBA00022801"/>
    </source>
</evidence>
<dbReference type="PANTHER" id="PTHR43037:SF5">
    <property type="entry name" value="FERULOYL ESTERASE"/>
    <property type="match status" value="1"/>
</dbReference>
<dbReference type="GO" id="GO:0030248">
    <property type="term" value="F:cellulose binding"/>
    <property type="evidence" value="ECO:0007669"/>
    <property type="project" value="InterPro"/>
</dbReference>